<dbReference type="GO" id="GO:0004519">
    <property type="term" value="F:endonuclease activity"/>
    <property type="evidence" value="ECO:0007669"/>
    <property type="project" value="UniProtKB-KW"/>
</dbReference>
<keyword evidence="2" id="KW-0540">Nuclease</keyword>
<keyword evidence="2" id="KW-0378">Hydrolase</keyword>
<dbReference type="InterPro" id="IPR003615">
    <property type="entry name" value="HNH_nuc"/>
</dbReference>
<evidence type="ECO:0000313" key="2">
    <source>
        <dbReference type="EMBL" id="QXE92801.1"/>
    </source>
</evidence>
<sequence>MDILLHDKTLAAENLAELLAGTALKGSGISDTSREGQVFTVAKLHYVNGVVYYAAEHPQSELEHLALHCTDTTKSGNVKHPLVRVRTLVRLAVGLGLLNLEKQKVKITDLGQAYYEARGDDKWALTEKQQKILCSHILSDPYRSDTVYAITALFKLYKDGYRGEELSGQYANEIGKGDVWKSPVTYEGFTKFGLSYIAELGLMDVHEDELLIKSLVVERHYQDKVNIVKPINLPSGKLPKPKAKAASITERYPSNPRVSKSALVSAAFKCELDPSHTTFLNHVSKQQHMEAHHLIPMKCQDDFENALDVPENILSLCPNCHRKIHLADNYERVIAIEQAYDLKKEALPSRGLSVSIAKLLTFYGGPD</sequence>
<reference evidence="2 3" key="1">
    <citation type="submission" date="2021-06" db="EMBL/GenBank/DDBJ databases">
        <title>Gemonas diversity in paddy soil.</title>
        <authorList>
            <person name="Liu G."/>
        </authorList>
    </citation>
    <scope>NUCLEOTIDE SEQUENCE [LARGE SCALE GENOMIC DNA]</scope>
    <source>
        <strain evidence="2 3">RG2</strain>
    </source>
</reference>
<dbReference type="RefSeq" id="WP_217289346.1">
    <property type="nucleotide sequence ID" value="NZ_CP077683.1"/>
</dbReference>
<keyword evidence="3" id="KW-1185">Reference proteome</keyword>
<dbReference type="InterPro" id="IPR002711">
    <property type="entry name" value="HNH"/>
</dbReference>
<accession>A0ABX8LNA1</accession>
<dbReference type="Pfam" id="PF01844">
    <property type="entry name" value="HNH"/>
    <property type="match status" value="1"/>
</dbReference>
<dbReference type="CDD" id="cd00085">
    <property type="entry name" value="HNHc"/>
    <property type="match status" value="1"/>
</dbReference>
<feature type="domain" description="HNH" evidence="1">
    <location>
        <begin position="283"/>
        <end position="325"/>
    </location>
</feature>
<dbReference type="Proteomes" id="UP000683559">
    <property type="component" value="Chromosome"/>
</dbReference>
<evidence type="ECO:0000259" key="1">
    <source>
        <dbReference type="Pfam" id="PF01844"/>
    </source>
</evidence>
<dbReference type="EMBL" id="CP077683">
    <property type="protein sequence ID" value="QXE92801.1"/>
    <property type="molecule type" value="Genomic_DNA"/>
</dbReference>
<name>A0ABX8LNA1_9BACT</name>
<evidence type="ECO:0000313" key="3">
    <source>
        <dbReference type="Proteomes" id="UP000683559"/>
    </source>
</evidence>
<keyword evidence="2" id="KW-0255">Endonuclease</keyword>
<proteinExistence type="predicted"/>
<organism evidence="2 3">
    <name type="scientific">Geomonas subterranea</name>
    <dbReference type="NCBI Taxonomy" id="2847989"/>
    <lineage>
        <taxon>Bacteria</taxon>
        <taxon>Pseudomonadati</taxon>
        <taxon>Thermodesulfobacteriota</taxon>
        <taxon>Desulfuromonadia</taxon>
        <taxon>Geobacterales</taxon>
        <taxon>Geobacteraceae</taxon>
        <taxon>Geomonas</taxon>
    </lineage>
</organism>
<gene>
    <name evidence="2" type="ORF">KP001_09895</name>
</gene>
<protein>
    <submittedName>
        <fullName evidence="2">HNH endonuclease</fullName>
    </submittedName>
</protein>